<dbReference type="PANTHER" id="PTHR10183:SF433">
    <property type="entry name" value="CALPAIN-A-RELATED"/>
    <property type="match status" value="1"/>
</dbReference>
<evidence type="ECO:0000259" key="9">
    <source>
        <dbReference type="PROSITE" id="PS50203"/>
    </source>
</evidence>
<gene>
    <name evidence="11" type="primary">CalpB_2</name>
    <name evidence="11" type="ORF">FJT64_027846</name>
</gene>
<evidence type="ECO:0000256" key="7">
    <source>
        <dbReference type="PROSITE-ProRule" id="PRU00239"/>
    </source>
</evidence>
<dbReference type="InterPro" id="IPR036213">
    <property type="entry name" value="Calpain_III_sf"/>
</dbReference>
<keyword evidence="3 7" id="KW-0378">Hydrolase</keyword>
<dbReference type="SUPFAM" id="SSF54001">
    <property type="entry name" value="Cysteine proteinases"/>
    <property type="match status" value="1"/>
</dbReference>
<dbReference type="InterPro" id="IPR001300">
    <property type="entry name" value="Peptidase_C2_calpain_cat"/>
</dbReference>
<accession>A0A6A4WBH8</accession>
<dbReference type="AlphaFoldDB" id="A0A6A4WBH8"/>
<dbReference type="InterPro" id="IPR038765">
    <property type="entry name" value="Papain-like_cys_pep_sf"/>
</dbReference>
<feature type="active site" evidence="6 7">
    <location>
        <position position="421"/>
    </location>
</feature>
<dbReference type="PROSITE" id="PS00018">
    <property type="entry name" value="EF_HAND_1"/>
    <property type="match status" value="1"/>
</dbReference>
<feature type="domain" description="Calpain catalytic" evidence="9">
    <location>
        <begin position="210"/>
        <end position="509"/>
    </location>
</feature>
<dbReference type="GO" id="GO:0005509">
    <property type="term" value="F:calcium ion binding"/>
    <property type="evidence" value="ECO:0007669"/>
    <property type="project" value="InterPro"/>
</dbReference>
<evidence type="ECO:0000259" key="10">
    <source>
        <dbReference type="PROSITE" id="PS50222"/>
    </source>
</evidence>
<keyword evidence="5" id="KW-0106">Calcium</keyword>
<dbReference type="InterPro" id="IPR033883">
    <property type="entry name" value="C2_III"/>
</dbReference>
<evidence type="ECO:0000256" key="5">
    <source>
        <dbReference type="ARBA" id="ARBA00022837"/>
    </source>
</evidence>
<keyword evidence="12" id="KW-1185">Reference proteome</keyword>
<dbReference type="CDD" id="cd00044">
    <property type="entry name" value="CysPc"/>
    <property type="match status" value="1"/>
</dbReference>
<dbReference type="InterPro" id="IPR011992">
    <property type="entry name" value="EF-hand-dom_pair"/>
</dbReference>
<dbReference type="InterPro" id="IPR002048">
    <property type="entry name" value="EF_hand_dom"/>
</dbReference>
<dbReference type="Pfam" id="PF01067">
    <property type="entry name" value="Calpain_III"/>
    <property type="match status" value="1"/>
</dbReference>
<dbReference type="PANTHER" id="PTHR10183">
    <property type="entry name" value="CALPAIN"/>
    <property type="match status" value="1"/>
</dbReference>
<feature type="domain" description="EF-hand" evidence="10">
    <location>
        <begin position="770"/>
        <end position="805"/>
    </location>
</feature>
<dbReference type="InterPro" id="IPR022683">
    <property type="entry name" value="Calpain_III"/>
</dbReference>
<keyword evidence="4 7" id="KW-0788">Thiol protease</keyword>
<dbReference type="PROSITE" id="PS50203">
    <property type="entry name" value="CALPAIN_CAT"/>
    <property type="match status" value="1"/>
</dbReference>
<dbReference type="SMART" id="SM00720">
    <property type="entry name" value="calpain_III"/>
    <property type="match status" value="1"/>
</dbReference>
<dbReference type="FunFam" id="2.60.120.380:FF:000002">
    <property type="entry name" value="calpain-3 isoform X1"/>
    <property type="match status" value="1"/>
</dbReference>
<dbReference type="SUPFAM" id="SSF47473">
    <property type="entry name" value="EF-hand"/>
    <property type="match status" value="1"/>
</dbReference>
<feature type="compositionally biased region" description="Basic and acidic residues" evidence="8">
    <location>
        <begin position="143"/>
        <end position="174"/>
    </location>
</feature>
<dbReference type="SMART" id="SM00230">
    <property type="entry name" value="CysPc"/>
    <property type="match status" value="1"/>
</dbReference>
<evidence type="ECO:0000256" key="6">
    <source>
        <dbReference type="PIRSR" id="PIRSR622684-1"/>
    </source>
</evidence>
<dbReference type="PROSITE" id="PS50222">
    <property type="entry name" value="EF_HAND_2"/>
    <property type="match status" value="1"/>
</dbReference>
<evidence type="ECO:0000256" key="8">
    <source>
        <dbReference type="SAM" id="MobiDB-lite"/>
    </source>
</evidence>
<dbReference type="Pfam" id="PF00648">
    <property type="entry name" value="Peptidase_C2"/>
    <property type="match status" value="1"/>
</dbReference>
<dbReference type="Gene3D" id="1.10.238.10">
    <property type="entry name" value="EF-hand"/>
    <property type="match status" value="1"/>
</dbReference>
<evidence type="ECO:0000256" key="3">
    <source>
        <dbReference type="ARBA" id="ARBA00022801"/>
    </source>
</evidence>
<dbReference type="SUPFAM" id="SSF49758">
    <property type="entry name" value="Calpain large subunit, middle domain (domain III)"/>
    <property type="match status" value="1"/>
</dbReference>
<dbReference type="CDD" id="cd00214">
    <property type="entry name" value="Calpain_III"/>
    <property type="match status" value="1"/>
</dbReference>
<organism evidence="11 12">
    <name type="scientific">Amphibalanus amphitrite</name>
    <name type="common">Striped barnacle</name>
    <name type="synonym">Balanus amphitrite</name>
    <dbReference type="NCBI Taxonomy" id="1232801"/>
    <lineage>
        <taxon>Eukaryota</taxon>
        <taxon>Metazoa</taxon>
        <taxon>Ecdysozoa</taxon>
        <taxon>Arthropoda</taxon>
        <taxon>Crustacea</taxon>
        <taxon>Multicrustacea</taxon>
        <taxon>Cirripedia</taxon>
        <taxon>Thoracica</taxon>
        <taxon>Thoracicalcarea</taxon>
        <taxon>Balanomorpha</taxon>
        <taxon>Balanoidea</taxon>
        <taxon>Balanidae</taxon>
        <taxon>Amphibalaninae</taxon>
        <taxon>Amphibalanus</taxon>
    </lineage>
</organism>
<feature type="active site" evidence="6 7">
    <location>
        <position position="449"/>
    </location>
</feature>
<protein>
    <submittedName>
        <fullName evidence="11">Calpain-B</fullName>
    </submittedName>
</protein>
<dbReference type="PROSITE" id="PS00139">
    <property type="entry name" value="THIOL_PROTEASE_CYS"/>
    <property type="match status" value="1"/>
</dbReference>
<dbReference type="InterPro" id="IPR000169">
    <property type="entry name" value="Pept_cys_AS"/>
</dbReference>
<dbReference type="OrthoDB" id="424753at2759"/>
<name>A0A6A4WBH8_AMPAM</name>
<dbReference type="GO" id="GO:0004198">
    <property type="term" value="F:calcium-dependent cysteine-type endopeptidase activity"/>
    <property type="evidence" value="ECO:0007669"/>
    <property type="project" value="InterPro"/>
</dbReference>
<sequence length="869" mass="98819">MAEDMEEPPEVEEELVEEVQEAEVEAVAVENSVPASVHTWCEDPTHLHYRRSYQYQVTSTSQGIGSRLSSLCSKIGRRLGKKSAPGVVTSEDGTARFSALPSVKLNRSSAPWSSRRLSANMERLRAKFGGSSDSQTPGQPAWSDREREDAPPVTHEEPRPDVLPRYEQDGRPAEGEAGPDMNERGSGLRPRGTVQDFDKLRRECLRSGQLFEDPEFAAEDCSIFFSKSPPRPFDWLRPSEIVSNPQFISRDASRFDVQQGELGDCWLLAAVANLTLNKDLFAQIVPDNQNFEDEYAGIFHFRFWQYGRWVDVVVDDRLPTYNGQLVFMHSEDNNEFWSALLEKAYAKLHGSYESLKGGTTCEAMEDFSGGVTEMYDIDKAPDNLFQILLKADERKSLMGCSIEPDPNVLEAELSNGLIRGHAYSITKVCLADIETPRVSGQIPMVRVRNPWGNEAEWKGAFSDSSPEWQYIPEESRQEIGLTFDADGEFWMTYKDFIGNFQRLEICNLSPDSLEEDDEENKTKRWEMSVFEGAWVRGATAGGCRNYISTFSYNPQYVINLADPDEDDDEEKCTVIVALMQKNRRAQRKLGLDCLTIGFAIYHVPDPESSPVPLDTSYFRYNSSVARAPSFINLREVSCRFKLPPGSYCIVPSTFEPNEEGEFIIRVFSEKKNNMEENDQEVGPGSVDDSVKPQLEEESEYDQMVREFFNKIAGDDLEIDWMELKQVLDYALKKEFEFEGFSKDTARSMIALMDVDNSGKLGLEEFKTLWSSIRIWKTVFKQHDADGTGLLSAFELRSALNEAGYRVNNNLLNSLMHRYGDKDGNVAFDDFMACAVKLKTCMEIFRDRDPEKTNQAIFSLEDWIEYNMYS</sequence>
<feature type="region of interest" description="Disordered" evidence="8">
    <location>
        <begin position="126"/>
        <end position="192"/>
    </location>
</feature>
<dbReference type="Gene3D" id="3.90.70.10">
    <property type="entry name" value="Cysteine proteinases"/>
    <property type="match status" value="1"/>
</dbReference>
<dbReference type="GO" id="GO:0006508">
    <property type="term" value="P:proteolysis"/>
    <property type="evidence" value="ECO:0007669"/>
    <property type="project" value="UniProtKB-KW"/>
</dbReference>
<evidence type="ECO:0000256" key="2">
    <source>
        <dbReference type="ARBA" id="ARBA00022670"/>
    </source>
</evidence>
<keyword evidence="2 7" id="KW-0645">Protease</keyword>
<evidence type="ECO:0000313" key="11">
    <source>
        <dbReference type="EMBL" id="KAF0299398.1"/>
    </source>
</evidence>
<evidence type="ECO:0000256" key="4">
    <source>
        <dbReference type="ARBA" id="ARBA00022807"/>
    </source>
</evidence>
<dbReference type="SMART" id="SM00054">
    <property type="entry name" value="EFh"/>
    <property type="match status" value="2"/>
</dbReference>
<dbReference type="Proteomes" id="UP000440578">
    <property type="component" value="Unassembled WGS sequence"/>
</dbReference>
<comment type="similarity">
    <text evidence="1">Belongs to the peptidase C2 family.</text>
</comment>
<evidence type="ECO:0000256" key="1">
    <source>
        <dbReference type="ARBA" id="ARBA00007623"/>
    </source>
</evidence>
<reference evidence="11 12" key="1">
    <citation type="submission" date="2019-07" db="EMBL/GenBank/DDBJ databases">
        <title>Draft genome assembly of a fouling barnacle, Amphibalanus amphitrite (Darwin, 1854): The first reference genome for Thecostraca.</title>
        <authorList>
            <person name="Kim W."/>
        </authorList>
    </citation>
    <scope>NUCLEOTIDE SEQUENCE [LARGE SCALE GENOMIC DNA]</scope>
    <source>
        <strain evidence="11">SNU_AA5</strain>
        <tissue evidence="11">Soma without cirri and trophi</tissue>
    </source>
</reference>
<dbReference type="EMBL" id="VIIS01001368">
    <property type="protein sequence ID" value="KAF0299398.1"/>
    <property type="molecule type" value="Genomic_DNA"/>
</dbReference>
<dbReference type="InterPro" id="IPR022684">
    <property type="entry name" value="Calpain_cysteine_protease"/>
</dbReference>
<feature type="active site" evidence="6 7">
    <location>
        <position position="265"/>
    </location>
</feature>
<dbReference type="InterPro" id="IPR018247">
    <property type="entry name" value="EF_Hand_1_Ca_BS"/>
</dbReference>
<dbReference type="InterPro" id="IPR022682">
    <property type="entry name" value="Calpain_domain_III"/>
</dbReference>
<dbReference type="PRINTS" id="PR00704">
    <property type="entry name" value="CALPAIN"/>
</dbReference>
<dbReference type="FunFam" id="3.90.70.10:FF:000001">
    <property type="entry name" value="Calpain-1 catalytic subunit"/>
    <property type="match status" value="1"/>
</dbReference>
<evidence type="ECO:0000313" key="12">
    <source>
        <dbReference type="Proteomes" id="UP000440578"/>
    </source>
</evidence>
<proteinExistence type="inferred from homology"/>
<dbReference type="GO" id="GO:0005737">
    <property type="term" value="C:cytoplasm"/>
    <property type="evidence" value="ECO:0007669"/>
    <property type="project" value="TreeGrafter"/>
</dbReference>
<dbReference type="CDD" id="cd16196">
    <property type="entry name" value="EFh_PEF_CalpA_B"/>
    <property type="match status" value="1"/>
</dbReference>
<dbReference type="Gene3D" id="2.60.120.380">
    <property type="match status" value="1"/>
</dbReference>
<comment type="caution">
    <text evidence="11">The sequence shown here is derived from an EMBL/GenBank/DDBJ whole genome shotgun (WGS) entry which is preliminary data.</text>
</comment>